<evidence type="ECO:0000256" key="2">
    <source>
        <dbReference type="SAM" id="Phobius"/>
    </source>
</evidence>
<reference evidence="4 5" key="2">
    <citation type="submission" date="2019-04" db="EMBL/GenBank/DDBJ databases">
        <authorList>
            <person name="Yang S."/>
            <person name="Wei W."/>
        </authorList>
    </citation>
    <scope>NUCLEOTIDE SEQUENCE [LARGE SCALE GENOMIC DNA]</scope>
    <source>
        <strain evidence="5">ZP60</strain>
    </source>
</reference>
<evidence type="ECO:0000313" key="5">
    <source>
        <dbReference type="Proteomes" id="UP000297053"/>
    </source>
</evidence>
<gene>
    <name evidence="4" type="ORF">E5139_14740</name>
</gene>
<organism evidence="4 5">
    <name type="scientific">Halomicrobium mukohataei</name>
    <dbReference type="NCBI Taxonomy" id="57705"/>
    <lineage>
        <taxon>Archaea</taxon>
        <taxon>Methanobacteriati</taxon>
        <taxon>Methanobacteriota</taxon>
        <taxon>Stenosarchaea group</taxon>
        <taxon>Halobacteria</taxon>
        <taxon>Halobacteriales</taxon>
        <taxon>Haloarculaceae</taxon>
        <taxon>Halomicrobium</taxon>
    </lineage>
</organism>
<reference evidence="4 5" key="1">
    <citation type="submission" date="2019-04" db="EMBL/GenBank/DDBJ databases">
        <title>Complete genome sequence of Arthrobacter sp. ZXY-2 associated with effective atrazine degradation and salt adaptation.</title>
        <authorList>
            <person name="Zhao X."/>
        </authorList>
    </citation>
    <scope>NUCLEOTIDE SEQUENCE [LARGE SCALE GENOMIC DNA]</scope>
    <source>
        <strain evidence="5">ZP60</strain>
    </source>
</reference>
<dbReference type="InterPro" id="IPR058373">
    <property type="entry name" value="DUF8060"/>
</dbReference>
<protein>
    <recommendedName>
        <fullName evidence="3">DUF8060 domain-containing protein</fullName>
    </recommendedName>
</protein>
<dbReference type="OMA" id="QFYFSAS"/>
<keyword evidence="2" id="KW-0812">Transmembrane</keyword>
<name>A0A4D6KF51_9EURY</name>
<proteinExistence type="predicted"/>
<feature type="domain" description="DUF8060" evidence="3">
    <location>
        <begin position="8"/>
        <end position="109"/>
    </location>
</feature>
<dbReference type="Proteomes" id="UP000297053">
    <property type="component" value="Chromosome"/>
</dbReference>
<keyword evidence="2" id="KW-1133">Transmembrane helix</keyword>
<feature type="transmembrane region" description="Helical" evidence="2">
    <location>
        <begin position="49"/>
        <end position="68"/>
    </location>
</feature>
<dbReference type="Pfam" id="PF26256">
    <property type="entry name" value="DUF8060"/>
    <property type="match status" value="1"/>
</dbReference>
<feature type="transmembrane region" description="Helical" evidence="2">
    <location>
        <begin position="88"/>
        <end position="106"/>
    </location>
</feature>
<sequence>MSDDDTGGATEAQHDDEPFESPAQRRNDDEDDETAASNTGQRVIDALQWAAFAMLILVALIATLQFYFAASNAIRNFVTPDYRPLFQAIFNLVILLASALGLSVLVRRIT</sequence>
<evidence type="ECO:0000313" key="4">
    <source>
        <dbReference type="EMBL" id="QCD66840.1"/>
    </source>
</evidence>
<dbReference type="RefSeq" id="WP_015763275.1">
    <property type="nucleotide sequence ID" value="NZ_CP039375.1"/>
</dbReference>
<evidence type="ECO:0000259" key="3">
    <source>
        <dbReference type="Pfam" id="PF26256"/>
    </source>
</evidence>
<keyword evidence="2" id="KW-0472">Membrane</keyword>
<evidence type="ECO:0000256" key="1">
    <source>
        <dbReference type="SAM" id="MobiDB-lite"/>
    </source>
</evidence>
<feature type="region of interest" description="Disordered" evidence="1">
    <location>
        <begin position="1"/>
        <end position="37"/>
    </location>
</feature>
<dbReference type="AlphaFoldDB" id="A0A4D6KF51"/>
<dbReference type="KEGG" id="halz:E5139_14740"/>
<dbReference type="EMBL" id="CP039375">
    <property type="protein sequence ID" value="QCD66840.1"/>
    <property type="molecule type" value="Genomic_DNA"/>
</dbReference>
<dbReference type="GeneID" id="42180222"/>
<accession>A0A4D6KF51</accession>